<dbReference type="AlphaFoldDB" id="A0AAW1H5P7"/>
<gene>
    <name evidence="2" type="ORF">RND81_13G148100</name>
</gene>
<proteinExistence type="predicted"/>
<feature type="region of interest" description="Disordered" evidence="1">
    <location>
        <begin position="38"/>
        <end position="85"/>
    </location>
</feature>
<comment type="caution">
    <text evidence="2">The sequence shown here is derived from an EMBL/GenBank/DDBJ whole genome shotgun (WGS) entry which is preliminary data.</text>
</comment>
<evidence type="ECO:0000313" key="2">
    <source>
        <dbReference type="EMBL" id="KAK9669678.1"/>
    </source>
</evidence>
<organism evidence="2 3">
    <name type="scientific">Saponaria officinalis</name>
    <name type="common">Common soapwort</name>
    <name type="synonym">Lychnis saponaria</name>
    <dbReference type="NCBI Taxonomy" id="3572"/>
    <lineage>
        <taxon>Eukaryota</taxon>
        <taxon>Viridiplantae</taxon>
        <taxon>Streptophyta</taxon>
        <taxon>Embryophyta</taxon>
        <taxon>Tracheophyta</taxon>
        <taxon>Spermatophyta</taxon>
        <taxon>Magnoliopsida</taxon>
        <taxon>eudicotyledons</taxon>
        <taxon>Gunneridae</taxon>
        <taxon>Pentapetalae</taxon>
        <taxon>Caryophyllales</taxon>
        <taxon>Caryophyllaceae</taxon>
        <taxon>Caryophylleae</taxon>
        <taxon>Saponaria</taxon>
    </lineage>
</organism>
<accession>A0AAW1H5P7</accession>
<evidence type="ECO:0000256" key="1">
    <source>
        <dbReference type="SAM" id="MobiDB-lite"/>
    </source>
</evidence>
<evidence type="ECO:0000313" key="3">
    <source>
        <dbReference type="Proteomes" id="UP001443914"/>
    </source>
</evidence>
<dbReference type="Proteomes" id="UP001443914">
    <property type="component" value="Unassembled WGS sequence"/>
</dbReference>
<sequence length="106" mass="11070">MSLQELVGQMRIEKANCLKDKPVSLPINTAKVNLIESSGPSYAGPSNATKFKGKGKTKGGPGQAKNQGPSAKINGPGKHTKPVPKIQKPAGTLVCYVCGKLGHKAY</sequence>
<reference evidence="2" key="1">
    <citation type="submission" date="2024-03" db="EMBL/GenBank/DDBJ databases">
        <title>WGS assembly of Saponaria officinalis var. Norfolk2.</title>
        <authorList>
            <person name="Jenkins J."/>
            <person name="Shu S."/>
            <person name="Grimwood J."/>
            <person name="Barry K."/>
            <person name="Goodstein D."/>
            <person name="Schmutz J."/>
            <person name="Leebens-Mack J."/>
            <person name="Osbourn A."/>
        </authorList>
    </citation>
    <scope>NUCLEOTIDE SEQUENCE [LARGE SCALE GENOMIC DNA]</scope>
    <source>
        <strain evidence="2">JIC</strain>
    </source>
</reference>
<dbReference type="EMBL" id="JBDFQZ010000013">
    <property type="protein sequence ID" value="KAK9669678.1"/>
    <property type="molecule type" value="Genomic_DNA"/>
</dbReference>
<feature type="compositionally biased region" description="Polar residues" evidence="1">
    <location>
        <begin position="38"/>
        <end position="49"/>
    </location>
</feature>
<keyword evidence="3" id="KW-1185">Reference proteome</keyword>
<name>A0AAW1H5P7_SAPOF</name>
<protein>
    <submittedName>
        <fullName evidence="2">Uncharacterized protein</fullName>
    </submittedName>
</protein>